<feature type="binding site" evidence="6">
    <location>
        <position position="382"/>
    </location>
    <ligand>
        <name>Mg(2+)</name>
        <dbReference type="ChEBI" id="CHEBI:18420"/>
    </ligand>
</feature>
<dbReference type="Pfam" id="PF00871">
    <property type="entry name" value="Acetate_kinase"/>
    <property type="match status" value="1"/>
</dbReference>
<dbReference type="CDD" id="cd24010">
    <property type="entry name" value="ASKHA_NBD_AcK_PK"/>
    <property type="match status" value="1"/>
</dbReference>
<dbReference type="EC" id="2.7.2.1" evidence="6"/>
<dbReference type="GO" id="GO:0005737">
    <property type="term" value="C:cytoplasm"/>
    <property type="evidence" value="ECO:0007669"/>
    <property type="project" value="UniProtKB-SubCell"/>
</dbReference>
<dbReference type="EMBL" id="DSUJ01000008">
    <property type="protein sequence ID" value="HFI91602.1"/>
    <property type="molecule type" value="Genomic_DNA"/>
</dbReference>
<dbReference type="Gene3D" id="3.30.420.40">
    <property type="match status" value="2"/>
</dbReference>
<gene>
    <name evidence="6" type="primary">ackA</name>
    <name evidence="8" type="ORF">ENS31_08770</name>
</gene>
<dbReference type="GO" id="GO:0005524">
    <property type="term" value="F:ATP binding"/>
    <property type="evidence" value="ECO:0007669"/>
    <property type="project" value="UniProtKB-KW"/>
</dbReference>
<evidence type="ECO:0000256" key="2">
    <source>
        <dbReference type="ARBA" id="ARBA00022679"/>
    </source>
</evidence>
<comment type="function">
    <text evidence="6">Catalyzes the formation of acetyl phosphate from acetate and ATP. Can also catalyze the reverse reaction.</text>
</comment>
<dbReference type="InterPro" id="IPR000890">
    <property type="entry name" value="Aliphatic_acid_kin_short-chain"/>
</dbReference>
<comment type="caution">
    <text evidence="8">The sequence shown here is derived from an EMBL/GenBank/DDBJ whole genome shotgun (WGS) entry which is preliminary data.</text>
</comment>
<evidence type="ECO:0000256" key="7">
    <source>
        <dbReference type="RuleBase" id="RU003835"/>
    </source>
</evidence>
<comment type="cofactor">
    <cofactor evidence="6">
        <name>Mg(2+)</name>
        <dbReference type="ChEBI" id="CHEBI:18420"/>
    </cofactor>
    <cofactor evidence="6">
        <name>Mn(2+)</name>
        <dbReference type="ChEBI" id="CHEBI:29035"/>
    </cofactor>
    <text evidence="6">Mg(2+). Can also accept Mn(2+).</text>
</comment>
<keyword evidence="6" id="KW-0963">Cytoplasm</keyword>
<dbReference type="InterPro" id="IPR004372">
    <property type="entry name" value="Ac/propionate_kinase"/>
</dbReference>
<dbReference type="PIRSF" id="PIRSF000722">
    <property type="entry name" value="Acetate_prop_kin"/>
    <property type="match status" value="1"/>
</dbReference>
<dbReference type="GO" id="GO:0006083">
    <property type="term" value="P:acetate metabolic process"/>
    <property type="evidence" value="ECO:0007669"/>
    <property type="project" value="TreeGrafter"/>
</dbReference>
<name>A0A7V2ZKG1_9BACT</name>
<dbReference type="HAMAP" id="MF_00020">
    <property type="entry name" value="Acetate_kinase"/>
    <property type="match status" value="1"/>
</dbReference>
<dbReference type="InterPro" id="IPR023865">
    <property type="entry name" value="Aliphatic_acid_kinase_CS"/>
</dbReference>
<dbReference type="PROSITE" id="PS01075">
    <property type="entry name" value="ACETATE_KINASE_1"/>
    <property type="match status" value="1"/>
</dbReference>
<keyword evidence="5 6" id="KW-0067">ATP-binding</keyword>
<evidence type="ECO:0000256" key="4">
    <source>
        <dbReference type="ARBA" id="ARBA00022777"/>
    </source>
</evidence>
<dbReference type="InterPro" id="IPR043129">
    <property type="entry name" value="ATPase_NBD"/>
</dbReference>
<accession>A0A7V2ZKG1</accession>
<feature type="active site" description="Proton donor/acceptor" evidence="6">
    <location>
        <position position="148"/>
    </location>
</feature>
<dbReference type="GO" id="GO:0008776">
    <property type="term" value="F:acetate kinase activity"/>
    <property type="evidence" value="ECO:0007669"/>
    <property type="project" value="UniProtKB-UniRule"/>
</dbReference>
<keyword evidence="4 6" id="KW-0418">Kinase</keyword>
<dbReference type="NCBIfam" id="TIGR00016">
    <property type="entry name" value="ackA"/>
    <property type="match status" value="1"/>
</dbReference>
<dbReference type="PROSITE" id="PS01076">
    <property type="entry name" value="ACETATE_KINASE_2"/>
    <property type="match status" value="1"/>
</dbReference>
<feature type="site" description="Transition state stabilizer" evidence="6">
    <location>
        <position position="241"/>
    </location>
</feature>
<feature type="binding site" evidence="6">
    <location>
        <begin position="283"/>
        <end position="285"/>
    </location>
    <ligand>
        <name>ATP</name>
        <dbReference type="ChEBI" id="CHEBI:30616"/>
    </ligand>
</feature>
<keyword evidence="3 6" id="KW-0547">Nucleotide-binding</keyword>
<dbReference type="PANTHER" id="PTHR21060">
    <property type="entry name" value="ACETATE KINASE"/>
    <property type="match status" value="1"/>
</dbReference>
<feature type="binding site" evidence="6">
    <location>
        <position position="7"/>
    </location>
    <ligand>
        <name>Mg(2+)</name>
        <dbReference type="ChEBI" id="CHEBI:18420"/>
    </ligand>
</feature>
<keyword evidence="6" id="KW-0460">Magnesium</keyword>
<evidence type="ECO:0000256" key="1">
    <source>
        <dbReference type="ARBA" id="ARBA00008748"/>
    </source>
</evidence>
<dbReference type="GO" id="GO:0000287">
    <property type="term" value="F:magnesium ion binding"/>
    <property type="evidence" value="ECO:0007669"/>
    <property type="project" value="UniProtKB-UniRule"/>
</dbReference>
<feature type="binding site" evidence="6">
    <location>
        <begin position="331"/>
        <end position="335"/>
    </location>
    <ligand>
        <name>ATP</name>
        <dbReference type="ChEBI" id="CHEBI:30616"/>
    </ligand>
</feature>
<feature type="binding site" evidence="6">
    <location>
        <begin position="208"/>
        <end position="212"/>
    </location>
    <ligand>
        <name>ATP</name>
        <dbReference type="ChEBI" id="CHEBI:30616"/>
    </ligand>
</feature>
<protein>
    <recommendedName>
        <fullName evidence="6">Acetate kinase</fullName>
        <ecNumber evidence="6">2.7.2.1</ecNumber>
    </recommendedName>
    <alternativeName>
        <fullName evidence="6">Acetokinase</fullName>
    </alternativeName>
</protein>
<dbReference type="GO" id="GO:0006085">
    <property type="term" value="P:acetyl-CoA biosynthetic process"/>
    <property type="evidence" value="ECO:0007669"/>
    <property type="project" value="UniProtKB-UniRule"/>
</dbReference>
<reference evidence="8" key="1">
    <citation type="journal article" date="2020" name="mSystems">
        <title>Genome- and Community-Level Interaction Insights into Carbon Utilization and Element Cycling Functions of Hydrothermarchaeota in Hydrothermal Sediment.</title>
        <authorList>
            <person name="Zhou Z."/>
            <person name="Liu Y."/>
            <person name="Xu W."/>
            <person name="Pan J."/>
            <person name="Luo Z.H."/>
            <person name="Li M."/>
        </authorList>
    </citation>
    <scope>NUCLEOTIDE SEQUENCE [LARGE SCALE GENOMIC DNA]</scope>
    <source>
        <strain evidence="8">SpSt-479</strain>
    </source>
</reference>
<dbReference type="AlphaFoldDB" id="A0A7V2ZKG1"/>
<comment type="subcellular location">
    <subcellularLocation>
        <location evidence="6">Cytoplasm</location>
    </subcellularLocation>
</comment>
<dbReference type="PANTHER" id="PTHR21060:SF15">
    <property type="entry name" value="ACETATE KINASE-RELATED"/>
    <property type="match status" value="1"/>
</dbReference>
<sequence length="398" mass="43673">MKVLVLNCGSSSVKYQFIDTEKKLALAKGLVDRIGMAGAVLSHQRYDGDQIKISGEILDHQIAIEYVLAVLLSKNHGVIDDKKDIEAVGHRVVHGGETFSGSVLITDEVIKALQDNIELAPLHNPPNIKGIQAATRILPGTPQVGVFDTAFHSHMPPKAYLYGIPYELYRKYKIRRYGFHGTSHLYVSKKAAELMGRKYEDLKIITAHLGNGCSMAAVDRGVSVDTTMGFTPLEGLLMGTRSGDLDPQVILYVMGKEGLSLNEAATMLNKHSGLIGISGESSDMREILAAVKDQHQRAKHAFDIFCYRIKKYVGAYAAAMGGVDALVFTGGIGENSYEVREEVCKDMEFMGIHLDKLRNQNKEELISTDSSKVKVFRIPTNEELVIAMDTAEIVSSSN</sequence>
<comment type="pathway">
    <text evidence="6">Metabolic intermediate biosynthesis; acetyl-CoA biosynthesis; acetyl-CoA from acetate: step 1/2.</text>
</comment>
<evidence type="ECO:0000256" key="6">
    <source>
        <dbReference type="HAMAP-Rule" id="MF_00020"/>
    </source>
</evidence>
<dbReference type="PRINTS" id="PR00471">
    <property type="entry name" value="ACETATEKNASE"/>
</dbReference>
<organism evidence="8">
    <name type="scientific">Ignavibacterium album</name>
    <dbReference type="NCBI Taxonomy" id="591197"/>
    <lineage>
        <taxon>Bacteria</taxon>
        <taxon>Pseudomonadati</taxon>
        <taxon>Ignavibacteriota</taxon>
        <taxon>Ignavibacteria</taxon>
        <taxon>Ignavibacteriales</taxon>
        <taxon>Ignavibacteriaceae</taxon>
        <taxon>Ignavibacterium</taxon>
    </lineage>
</organism>
<feature type="binding site" evidence="6">
    <location>
        <position position="14"/>
    </location>
    <ligand>
        <name>ATP</name>
        <dbReference type="ChEBI" id="CHEBI:30616"/>
    </ligand>
</feature>
<evidence type="ECO:0000256" key="3">
    <source>
        <dbReference type="ARBA" id="ARBA00022741"/>
    </source>
</evidence>
<comment type="subunit">
    <text evidence="6">Homodimer.</text>
</comment>
<feature type="binding site" evidence="6">
    <location>
        <position position="91"/>
    </location>
    <ligand>
        <name>substrate</name>
    </ligand>
</feature>
<evidence type="ECO:0000313" key="8">
    <source>
        <dbReference type="EMBL" id="HFI91602.1"/>
    </source>
</evidence>
<keyword evidence="2 6" id="KW-0808">Transferase</keyword>
<proteinExistence type="inferred from homology"/>
<comment type="similarity">
    <text evidence="1 6 7">Belongs to the acetokinase family.</text>
</comment>
<evidence type="ECO:0000256" key="5">
    <source>
        <dbReference type="ARBA" id="ARBA00022840"/>
    </source>
</evidence>
<comment type="catalytic activity">
    <reaction evidence="6">
        <text>acetate + ATP = acetyl phosphate + ADP</text>
        <dbReference type="Rhea" id="RHEA:11352"/>
        <dbReference type="ChEBI" id="CHEBI:22191"/>
        <dbReference type="ChEBI" id="CHEBI:30089"/>
        <dbReference type="ChEBI" id="CHEBI:30616"/>
        <dbReference type="ChEBI" id="CHEBI:456216"/>
        <dbReference type="EC" id="2.7.2.1"/>
    </reaction>
</comment>
<dbReference type="UniPathway" id="UPA00340">
    <property type="reaction ID" value="UER00458"/>
</dbReference>
<dbReference type="SUPFAM" id="SSF53067">
    <property type="entry name" value="Actin-like ATPase domain"/>
    <property type="match status" value="2"/>
</dbReference>
<feature type="site" description="Transition state stabilizer" evidence="6">
    <location>
        <position position="180"/>
    </location>
</feature>
<keyword evidence="6" id="KW-0479">Metal-binding</keyword>